<comment type="caution">
    <text evidence="4">The sequence shown here is derived from an EMBL/GenBank/DDBJ whole genome shotgun (WGS) entry which is preliminary data.</text>
</comment>
<dbReference type="Pfam" id="PF13558">
    <property type="entry name" value="SbcC_Walker_B"/>
    <property type="match status" value="1"/>
</dbReference>
<protein>
    <submittedName>
        <fullName evidence="4">Exonuclease SbcC</fullName>
    </submittedName>
</protein>
<keyword evidence="1" id="KW-0175">Coiled coil</keyword>
<dbReference type="GO" id="GO:0004527">
    <property type="term" value="F:exonuclease activity"/>
    <property type="evidence" value="ECO:0007669"/>
    <property type="project" value="UniProtKB-KW"/>
</dbReference>
<dbReference type="InterPro" id="IPR038729">
    <property type="entry name" value="Rad50/SbcC_AAA"/>
</dbReference>
<keyword evidence="4" id="KW-0378">Hydrolase</keyword>
<dbReference type="PANTHER" id="PTHR32114:SF2">
    <property type="entry name" value="ABC TRANSPORTER ABCH.3"/>
    <property type="match status" value="1"/>
</dbReference>
<dbReference type="SUPFAM" id="SSF52540">
    <property type="entry name" value="P-loop containing nucleoside triphosphate hydrolases"/>
    <property type="match status" value="1"/>
</dbReference>
<keyword evidence="4" id="KW-0540">Nuclease</keyword>
<feature type="coiled-coil region" evidence="1">
    <location>
        <begin position="330"/>
        <end position="364"/>
    </location>
</feature>
<dbReference type="RefSeq" id="WP_283441076.1">
    <property type="nucleotide sequence ID" value="NZ_FXUL01000002.1"/>
</dbReference>
<dbReference type="Proteomes" id="UP001158049">
    <property type="component" value="Unassembled WGS sequence"/>
</dbReference>
<dbReference type="Gene3D" id="3.40.50.300">
    <property type="entry name" value="P-loop containing nucleotide triphosphate hydrolases"/>
    <property type="match status" value="2"/>
</dbReference>
<dbReference type="Pfam" id="PF13476">
    <property type="entry name" value="AAA_23"/>
    <property type="match status" value="1"/>
</dbReference>
<keyword evidence="5" id="KW-1185">Reference proteome</keyword>
<dbReference type="InterPro" id="IPR027417">
    <property type="entry name" value="P-loop_NTPase"/>
</dbReference>
<evidence type="ECO:0000313" key="4">
    <source>
        <dbReference type="EMBL" id="SMP49580.1"/>
    </source>
</evidence>
<gene>
    <name evidence="4" type="ORF">SAMN06295970_102273</name>
</gene>
<feature type="region of interest" description="Disordered" evidence="2">
    <location>
        <begin position="276"/>
        <end position="295"/>
    </location>
</feature>
<feature type="compositionally biased region" description="Low complexity" evidence="2">
    <location>
        <begin position="461"/>
        <end position="488"/>
    </location>
</feature>
<evidence type="ECO:0000259" key="3">
    <source>
        <dbReference type="Pfam" id="PF13476"/>
    </source>
</evidence>
<proteinExistence type="predicted"/>
<feature type="domain" description="Rad50/SbcC-type AAA" evidence="3">
    <location>
        <begin position="7"/>
        <end position="225"/>
    </location>
</feature>
<keyword evidence="4" id="KW-0269">Exonuclease</keyword>
<evidence type="ECO:0000256" key="1">
    <source>
        <dbReference type="SAM" id="Coils"/>
    </source>
</evidence>
<reference evidence="4 5" key="1">
    <citation type="submission" date="2017-05" db="EMBL/GenBank/DDBJ databases">
        <authorList>
            <person name="Varghese N."/>
            <person name="Submissions S."/>
        </authorList>
    </citation>
    <scope>NUCLEOTIDE SEQUENCE [LARGE SCALE GENOMIC DNA]</scope>
    <source>
        <strain evidence="4 5">DSM 26001</strain>
    </source>
</reference>
<dbReference type="PANTHER" id="PTHR32114">
    <property type="entry name" value="ABC TRANSPORTER ABCH.3"/>
    <property type="match status" value="1"/>
</dbReference>
<organism evidence="4 5">
    <name type="scientific">Noviherbaspirillum suwonense</name>
    <dbReference type="NCBI Taxonomy" id="1224511"/>
    <lineage>
        <taxon>Bacteria</taxon>
        <taxon>Pseudomonadati</taxon>
        <taxon>Pseudomonadota</taxon>
        <taxon>Betaproteobacteria</taxon>
        <taxon>Burkholderiales</taxon>
        <taxon>Oxalobacteraceae</taxon>
        <taxon>Noviherbaspirillum</taxon>
    </lineage>
</organism>
<dbReference type="EMBL" id="FXUL01000002">
    <property type="protein sequence ID" value="SMP49580.1"/>
    <property type="molecule type" value="Genomic_DNA"/>
</dbReference>
<feature type="region of interest" description="Disordered" evidence="2">
    <location>
        <begin position="461"/>
        <end position="503"/>
    </location>
</feature>
<evidence type="ECO:0000313" key="5">
    <source>
        <dbReference type="Proteomes" id="UP001158049"/>
    </source>
</evidence>
<feature type="coiled-coil region" evidence="1">
    <location>
        <begin position="207"/>
        <end position="262"/>
    </location>
</feature>
<feature type="coiled-coil region" evidence="1">
    <location>
        <begin position="518"/>
        <end position="576"/>
    </location>
</feature>
<name>A0ABY1PXY5_9BURK</name>
<accession>A0ABY1PXY5</accession>
<sequence>MKILAIRGKNLASLAGEFCVDFQQEPLASSGLFAISGPTGAGKSTLLDALCVALYDATPRLLRAGTRGIALPDVRGEVVTPYDTRNLLRRGAAEGYAEVDFVGNDGLSHRARWSVRRARSRADGSLQNTTMTLLRLPEAQPVGGTKMEVKAEIARCIGLSFEQFTRAVLLAQNEFSGFLKADDNERGELLETLTGNLVYTEISRRAYERAKEELAMVRRLEERLADQRPLPAEERARVEQEARDAGLQLADADAQLEQAARQLRWRQEADQLAQAEQQALSDAAHAAGQRTAANGRAARLARVESVQPARPLMDESQRIVMEMARIRVAIAQHERQQQQAAAARSVAEQRLQAATQAMQAEELAQSTAAVRLDQAKALDARIAQMEPGHEVARRAAAEAGLAAAAARQRQLDRDAELPAMRRRQAAADDWLARNGHLRLLSESWQRWDTLFGQANEQAQQHAAASAAAGAGAARHRQAQATEQHTAAALRQAGEAHRHALAARDAAAARLQELDAHNLPDARRALQHERQQLADAERLWTVVQGGDARLAALRAELARLRQAAGDAQALLDAALAQQPALDAALGQAERGLKLAEAASGESVLQLRARLEDDAPCPVCGATDHPYRQQDPRLDRMLAGLQAEVVRCRTAAQQGLAQQASQRALASAATARQRESVDELAALEASLADSRARWLAHPLAADAARSADPAGWLSGQQQSCEARQRSLDALERTRQEAASARDAAQRETDRCAALLAAAGEAATAARLDVAAAGQALANAAERQRELDARLAASLAALDSLPLDAGWKAAWQADPAAFHARCEADALAWQSQRKASDEGRAQLQTLDVEVRGLAAAAGTARLEASRAADAWTALDNAQKALAADRAALFDGRPVAAVEAEMAAALQAARAAHQQANDAAQQAALALSRCAEALDMAHGRLAEMMATAADAAARLGDWLQDYREQHAGDEQGRELDDIALHELLRVEAGWIHAERVSLQALDTAVERCQAVARERLARREAHALARPAHWPAADDDAAALDSALAAATTQRQALHQRATALQLTLQQDDARRTGSADMLRRIGEQEAVQRRWAQLNELIGSADGKKFRNYAQQFTLDVLLGYANRHLGDLARRYRLERVPDTLALMVVDQDMGEELRSVHSLSGGESFLVSLALALGLASLSSNRVKVESLFIDEGFGSLDAETLRVAMDALDGLQAMGRKVGVISHVQEMTERIATRIMVRRGAGGSSELQIAQG</sequence>
<evidence type="ECO:0000256" key="2">
    <source>
        <dbReference type="SAM" id="MobiDB-lite"/>
    </source>
</evidence>